<keyword evidence="10" id="KW-1185">Reference proteome</keyword>
<keyword evidence="2" id="KW-0808">Transferase</keyword>
<evidence type="ECO:0000313" key="9">
    <source>
        <dbReference type="EMBL" id="POI34076.1"/>
    </source>
</evidence>
<keyword evidence="4" id="KW-0256">Endoplasmic reticulum</keyword>
<dbReference type="InterPro" id="IPR004299">
    <property type="entry name" value="MBOAT_fam"/>
</dbReference>
<dbReference type="Proteomes" id="UP000237246">
    <property type="component" value="Unassembled WGS sequence"/>
</dbReference>
<dbReference type="GO" id="GO:0016412">
    <property type="term" value="F:serine O-acyltransferase activity"/>
    <property type="evidence" value="ECO:0007669"/>
    <property type="project" value="TreeGrafter"/>
</dbReference>
<dbReference type="AlphaFoldDB" id="A0A2P4TCI7"/>
<dbReference type="Pfam" id="PF03062">
    <property type="entry name" value="MBOAT"/>
    <property type="match status" value="1"/>
</dbReference>
<evidence type="ECO:0000256" key="3">
    <source>
        <dbReference type="ARBA" id="ARBA00022692"/>
    </source>
</evidence>
<dbReference type="OrthoDB" id="286734at2759"/>
<dbReference type="GO" id="GO:0030258">
    <property type="term" value="P:lipid modification"/>
    <property type="evidence" value="ECO:0007669"/>
    <property type="project" value="TreeGrafter"/>
</dbReference>
<keyword evidence="7" id="KW-0012">Acyltransferase</keyword>
<evidence type="ECO:0000256" key="5">
    <source>
        <dbReference type="ARBA" id="ARBA00022989"/>
    </source>
</evidence>
<gene>
    <name evidence="9" type="ORF">CIB84_002172</name>
</gene>
<sequence length="455" mass="50485">MLWEDLLILLPAAWYQLAAFLFAALFHYLCALGHLSLISRYVVSIPAAMPRAVCIHGYFLGLSWLSPVPSSCSRLSKGHLVSSRYIFLLAGGCLLAGTAMGSYATLLLIPAVSSVLMLLLVSPAYVHTWVFILQMCWQTLCHLGLGSLVLEPQDTRPAVTLSAIMLLTQKVTSLALDIHEGTVLPQPGQGLLQRALPLCSYLLFFPALLGGPLCSFSKFEAQVMSLGGVPCPLRAVGWRYLGVLVLQVLRAWLEGWLPCMQGWASMGHMWAQALLYRLAYYSQWVLDEALLEAAGFGAAVEHRDLSGHDLWTLETTHRLAVFSRTWNKSTSLWLRRLVFQRCPAQPLLATFAFSAWWHGLRPGQIFGFLCWAIMVEADYRIHPFLSSRATSCVAKLLYRGTTWVFTQLIIAYIQMAVETESFSMLCLLWTSYNTELGVAQLVMSSLSKADAGLSP</sequence>
<evidence type="ECO:0000256" key="1">
    <source>
        <dbReference type="ARBA" id="ARBA00004477"/>
    </source>
</evidence>
<evidence type="ECO:0000313" key="10">
    <source>
        <dbReference type="Proteomes" id="UP000237246"/>
    </source>
</evidence>
<reference evidence="9 10" key="1">
    <citation type="submission" date="2018-01" db="EMBL/GenBank/DDBJ databases">
        <title>Comparison of the Chinese Bamboo Partridge and Red Junglefowl genome sequences highlights the importance of demography in genome evolution.</title>
        <authorList>
            <person name="Tiley G.P."/>
            <person name="Kimball R.T."/>
            <person name="Braun E.L."/>
            <person name="Burleigh J.G."/>
        </authorList>
    </citation>
    <scope>NUCLEOTIDE SEQUENCE [LARGE SCALE GENOMIC DNA]</scope>
    <source>
        <strain evidence="9">RTK389</strain>
        <tissue evidence="9">Blood</tissue>
    </source>
</reference>
<comment type="caution">
    <text evidence="9">The sequence shown here is derived from an EMBL/GenBank/DDBJ whole genome shotgun (WGS) entry which is preliminary data.</text>
</comment>
<feature type="transmembrane region" description="Helical" evidence="8">
    <location>
        <begin position="41"/>
        <end position="65"/>
    </location>
</feature>
<keyword evidence="6 8" id="KW-0472">Membrane</keyword>
<feature type="transmembrane region" description="Helical" evidence="8">
    <location>
        <begin position="6"/>
        <end position="29"/>
    </location>
</feature>
<feature type="transmembrane region" description="Helical" evidence="8">
    <location>
        <begin position="85"/>
        <end position="108"/>
    </location>
</feature>
<dbReference type="GO" id="GO:0005789">
    <property type="term" value="C:endoplasmic reticulum membrane"/>
    <property type="evidence" value="ECO:0007669"/>
    <property type="project" value="UniProtKB-SubCell"/>
</dbReference>
<proteinExistence type="predicted"/>
<dbReference type="PANTHER" id="PTHR13906">
    <property type="entry name" value="PORCUPINE"/>
    <property type="match status" value="1"/>
</dbReference>
<keyword evidence="5 8" id="KW-1133">Transmembrane helix</keyword>
<name>A0A2P4TCI7_BAMTH</name>
<evidence type="ECO:0000256" key="2">
    <source>
        <dbReference type="ARBA" id="ARBA00022679"/>
    </source>
</evidence>
<keyword evidence="3 8" id="KW-0812">Transmembrane</keyword>
<evidence type="ECO:0000256" key="8">
    <source>
        <dbReference type="SAM" id="Phobius"/>
    </source>
</evidence>
<feature type="transmembrane region" description="Helical" evidence="8">
    <location>
        <begin position="115"/>
        <end position="133"/>
    </location>
</feature>
<protein>
    <recommendedName>
        <fullName evidence="11">Ghrelin O-acyltransferase</fullName>
    </recommendedName>
</protein>
<organism evidence="9 10">
    <name type="scientific">Bambusicola thoracicus</name>
    <name type="common">Chinese bamboo-partridge</name>
    <name type="synonym">Perdix thoracica</name>
    <dbReference type="NCBI Taxonomy" id="9083"/>
    <lineage>
        <taxon>Eukaryota</taxon>
        <taxon>Metazoa</taxon>
        <taxon>Chordata</taxon>
        <taxon>Craniata</taxon>
        <taxon>Vertebrata</taxon>
        <taxon>Euteleostomi</taxon>
        <taxon>Archelosauria</taxon>
        <taxon>Archosauria</taxon>
        <taxon>Dinosauria</taxon>
        <taxon>Saurischia</taxon>
        <taxon>Theropoda</taxon>
        <taxon>Coelurosauria</taxon>
        <taxon>Aves</taxon>
        <taxon>Neognathae</taxon>
        <taxon>Galloanserae</taxon>
        <taxon>Galliformes</taxon>
        <taxon>Phasianidae</taxon>
        <taxon>Perdicinae</taxon>
        <taxon>Bambusicola</taxon>
    </lineage>
</organism>
<dbReference type="PANTHER" id="PTHR13906:SF3">
    <property type="entry name" value="GHRELIN O-ACYLTRANSFERASE"/>
    <property type="match status" value="1"/>
</dbReference>
<evidence type="ECO:0000256" key="7">
    <source>
        <dbReference type="ARBA" id="ARBA00023315"/>
    </source>
</evidence>
<dbReference type="EMBL" id="PPHD01002412">
    <property type="protein sequence ID" value="POI34076.1"/>
    <property type="molecule type" value="Genomic_DNA"/>
</dbReference>
<comment type="subcellular location">
    <subcellularLocation>
        <location evidence="1">Endoplasmic reticulum membrane</location>
        <topology evidence="1">Multi-pass membrane protein</topology>
    </subcellularLocation>
</comment>
<dbReference type="InterPro" id="IPR049941">
    <property type="entry name" value="LPLAT_7/PORCN-like"/>
</dbReference>
<evidence type="ECO:0008006" key="11">
    <source>
        <dbReference type="Google" id="ProtNLM"/>
    </source>
</evidence>
<evidence type="ECO:0000256" key="4">
    <source>
        <dbReference type="ARBA" id="ARBA00022824"/>
    </source>
</evidence>
<evidence type="ECO:0000256" key="6">
    <source>
        <dbReference type="ARBA" id="ARBA00023136"/>
    </source>
</evidence>
<accession>A0A2P4TCI7</accession>